<dbReference type="EC" id="3.5.4.-" evidence="3"/>
<name>A0A1R0EBC3_HAEPA</name>
<dbReference type="RefSeq" id="WP_005698531.1">
    <property type="nucleotide sequence ID" value="NZ_CP065991.1"/>
</dbReference>
<dbReference type="Gene3D" id="3.30.1330.40">
    <property type="entry name" value="RutC-like"/>
    <property type="match status" value="1"/>
</dbReference>
<dbReference type="SUPFAM" id="SSF55298">
    <property type="entry name" value="YjgF-like"/>
    <property type="match status" value="1"/>
</dbReference>
<dbReference type="PANTHER" id="PTHR47328">
    <property type="match status" value="1"/>
</dbReference>
<dbReference type="Proteomes" id="UP000254186">
    <property type="component" value="Unassembled WGS sequence"/>
</dbReference>
<organism evidence="3 5">
    <name type="scientific">Haemophilus parainfluenzae</name>
    <dbReference type="NCBI Taxonomy" id="729"/>
    <lineage>
        <taxon>Bacteria</taxon>
        <taxon>Pseudomonadati</taxon>
        <taxon>Pseudomonadota</taxon>
        <taxon>Gammaproteobacteria</taxon>
        <taxon>Pasteurellales</taxon>
        <taxon>Pasteurellaceae</taxon>
        <taxon>Haemophilus</taxon>
    </lineage>
</organism>
<reference evidence="2 4" key="1">
    <citation type="submission" date="2016-11" db="EMBL/GenBank/DDBJ databases">
        <title>Simultaneous identification of Haemophilus influenzae and Haemophilus haemolyticus using TaqMan real-time PCR.</title>
        <authorList>
            <person name="Price E.P."/>
            <person name="Sarovich D.S."/>
            <person name="Harris T.M."/>
            <person name="Spargo J.C."/>
            <person name="Nosworthy E."/>
            <person name="Beissbarth J."/>
            <person name="Chang A.B."/>
            <person name="Smith-Vaughan H.C."/>
        </authorList>
    </citation>
    <scope>NUCLEOTIDE SEQUENCE [LARGE SCALE GENOMIC DNA]</scope>
    <source>
        <strain evidence="2 4">60884 B Hi-2</strain>
    </source>
</reference>
<dbReference type="InterPro" id="IPR006175">
    <property type="entry name" value="YjgF/YER057c/UK114"/>
</dbReference>
<dbReference type="InterPro" id="IPR035709">
    <property type="entry name" value="YoaB-like"/>
</dbReference>
<protein>
    <submittedName>
        <fullName evidence="3">YjgF family translation initiation inhibitor</fullName>
        <ecNumber evidence="3">3.5.4.-</ecNumber>
    </submittedName>
</protein>
<evidence type="ECO:0000256" key="1">
    <source>
        <dbReference type="ARBA" id="ARBA00010552"/>
    </source>
</evidence>
<proteinExistence type="inferred from homology"/>
<dbReference type="Pfam" id="PF01042">
    <property type="entry name" value="Ribonuc_L-PSP"/>
    <property type="match status" value="1"/>
</dbReference>
<dbReference type="EMBL" id="UGHY01000002">
    <property type="protein sequence ID" value="STP06068.1"/>
    <property type="molecule type" value="Genomic_DNA"/>
</dbReference>
<dbReference type="PROSITE" id="PS01094">
    <property type="entry name" value="UPF0076"/>
    <property type="match status" value="1"/>
</dbReference>
<sequence>MSIQRIQPSKRFSEVVIHNNTAYFAGQVPEKTVKQNAYEQTKEVLSLIDKLLAEIGSEKSKILTTQIFLADMADYAQLNQAWDEWVDSQNPPSRATVEAKLADPDWKVEIVIIAAV</sequence>
<reference evidence="3 5" key="2">
    <citation type="submission" date="2018-06" db="EMBL/GenBank/DDBJ databases">
        <authorList>
            <consortium name="Pathogen Informatics"/>
            <person name="Doyle S."/>
        </authorList>
    </citation>
    <scope>NUCLEOTIDE SEQUENCE [LARGE SCALE GENOMIC DNA]</scope>
    <source>
        <strain evidence="3 5">NCTC10672</strain>
    </source>
</reference>
<dbReference type="InterPro" id="IPR019897">
    <property type="entry name" value="RidA_CS"/>
</dbReference>
<keyword evidence="3" id="KW-0378">Hydrolase</keyword>
<evidence type="ECO:0000313" key="5">
    <source>
        <dbReference type="Proteomes" id="UP000254186"/>
    </source>
</evidence>
<dbReference type="AlphaFoldDB" id="A0A1R0EBC3"/>
<dbReference type="GeneID" id="93297470"/>
<dbReference type="PANTHER" id="PTHR47328:SF1">
    <property type="entry name" value="RUTC FAMILY PROTEIN YOAB"/>
    <property type="match status" value="1"/>
</dbReference>
<accession>A0A1R0EBC3</accession>
<dbReference type="EMBL" id="MPJJ01000006">
    <property type="protein sequence ID" value="OLV27636.1"/>
    <property type="molecule type" value="Genomic_DNA"/>
</dbReference>
<evidence type="ECO:0000313" key="4">
    <source>
        <dbReference type="Proteomes" id="UP000242412"/>
    </source>
</evidence>
<comment type="similarity">
    <text evidence="1">Belongs to the RutC family.</text>
</comment>
<evidence type="ECO:0000313" key="2">
    <source>
        <dbReference type="EMBL" id="OLV27636.1"/>
    </source>
</evidence>
<evidence type="ECO:0000313" key="3">
    <source>
        <dbReference type="EMBL" id="STP06068.1"/>
    </source>
</evidence>
<dbReference type="GO" id="GO:0016787">
    <property type="term" value="F:hydrolase activity"/>
    <property type="evidence" value="ECO:0007669"/>
    <property type="project" value="UniProtKB-KW"/>
</dbReference>
<gene>
    <name evidence="3" type="primary">yabJ</name>
    <name evidence="2" type="ORF">BSO15_03630</name>
    <name evidence="3" type="ORF">NCTC10672_02086</name>
</gene>
<dbReference type="Proteomes" id="UP000242412">
    <property type="component" value="Unassembled WGS sequence"/>
</dbReference>
<dbReference type="InterPro" id="IPR035959">
    <property type="entry name" value="RutC-like_sf"/>
</dbReference>
<dbReference type="CDD" id="cd06150">
    <property type="entry name" value="YjgF_YER057c_UK114_like_2"/>
    <property type="match status" value="1"/>
</dbReference>